<organism evidence="3 4">
    <name type="scientific">Gnomoniopsis smithogilvyi</name>
    <dbReference type="NCBI Taxonomy" id="1191159"/>
    <lineage>
        <taxon>Eukaryota</taxon>
        <taxon>Fungi</taxon>
        <taxon>Dikarya</taxon>
        <taxon>Ascomycota</taxon>
        <taxon>Pezizomycotina</taxon>
        <taxon>Sordariomycetes</taxon>
        <taxon>Sordariomycetidae</taxon>
        <taxon>Diaporthales</taxon>
        <taxon>Gnomoniaceae</taxon>
        <taxon>Gnomoniopsis</taxon>
    </lineage>
</organism>
<evidence type="ECO:0000256" key="1">
    <source>
        <dbReference type="SAM" id="MobiDB-lite"/>
    </source>
</evidence>
<dbReference type="AlphaFoldDB" id="A0A9W9CYB7"/>
<protein>
    <recommendedName>
        <fullName evidence="2">C2H2-type domain-containing protein</fullName>
    </recommendedName>
</protein>
<keyword evidence="4" id="KW-1185">Reference proteome</keyword>
<feature type="domain" description="C2H2-type" evidence="2">
    <location>
        <begin position="75"/>
        <end position="96"/>
    </location>
</feature>
<evidence type="ECO:0000313" key="3">
    <source>
        <dbReference type="EMBL" id="KAJ4392016.1"/>
    </source>
</evidence>
<dbReference type="InterPro" id="IPR039258">
    <property type="entry name" value="ZNF511"/>
</dbReference>
<feature type="region of interest" description="Disordered" evidence="1">
    <location>
        <begin position="160"/>
        <end position="195"/>
    </location>
</feature>
<feature type="compositionally biased region" description="Basic and acidic residues" evidence="1">
    <location>
        <begin position="239"/>
        <end position="254"/>
    </location>
</feature>
<proteinExistence type="predicted"/>
<dbReference type="EMBL" id="JAPEVB010000003">
    <property type="protein sequence ID" value="KAJ4392016.1"/>
    <property type="molecule type" value="Genomic_DNA"/>
</dbReference>
<dbReference type="OrthoDB" id="18440at2759"/>
<sequence length="291" mass="32463">MKRSRDSDSEDDTAGYGKDAVLVPVSKILNIDEETESKPGASAIQCSLPGHAKGMSFTYYHDYERHYIQVHTNRCLECGKNFPTAHIMGLHIQERHDALAEMKREQGACTYECFVEACEDKFKSYQQRKEHLIRDHAYPRNYFFAVTKFGIDRRQSMLVENSRGKHSHAKDSLAETKSPQKHGIKAADQSCQSARSKEVLMADTGTTDVVQQDAAEDVPMGETREATGQRPTGNLAVGEARESSDLTAPDRHASQDSAAVDAEIDSITSAMSSLKFVPRVIRLGPKQQVRR</sequence>
<dbReference type="InterPro" id="IPR013087">
    <property type="entry name" value="Znf_C2H2_type"/>
</dbReference>
<name>A0A9W9CYB7_9PEZI</name>
<evidence type="ECO:0000259" key="2">
    <source>
        <dbReference type="PROSITE" id="PS00028"/>
    </source>
</evidence>
<feature type="domain" description="C2H2-type" evidence="2">
    <location>
        <begin position="113"/>
        <end position="136"/>
    </location>
</feature>
<dbReference type="PROSITE" id="PS00028">
    <property type="entry name" value="ZINC_FINGER_C2H2_1"/>
    <property type="match status" value="2"/>
</dbReference>
<dbReference type="Proteomes" id="UP001140453">
    <property type="component" value="Unassembled WGS sequence"/>
</dbReference>
<feature type="region of interest" description="Disordered" evidence="1">
    <location>
        <begin position="208"/>
        <end position="258"/>
    </location>
</feature>
<dbReference type="SMART" id="SM00355">
    <property type="entry name" value="ZnF_C2H2"/>
    <property type="match status" value="3"/>
</dbReference>
<dbReference type="PANTHER" id="PTHR21354">
    <property type="entry name" value="ZINC FINGER PROTEIN 511"/>
    <property type="match status" value="1"/>
</dbReference>
<reference evidence="3" key="1">
    <citation type="submission" date="2022-10" db="EMBL/GenBank/DDBJ databases">
        <title>Tapping the CABI collections for fungal endophytes: first genome assemblies for Collariella, Neodidymelliopsis, Ascochyta clinopodiicola, Didymella pomorum, Didymosphaeria variabile, Neocosmospora piperis and Neocucurbitaria cava.</title>
        <authorList>
            <person name="Hill R."/>
        </authorList>
    </citation>
    <scope>NUCLEOTIDE SEQUENCE</scope>
    <source>
        <strain evidence="3">IMI 355082</strain>
    </source>
</reference>
<dbReference type="PANTHER" id="PTHR21354:SF0">
    <property type="entry name" value="ZINC FINGER PROTEIN 511"/>
    <property type="match status" value="1"/>
</dbReference>
<gene>
    <name evidence="3" type="ORF">N0V93_005636</name>
</gene>
<accession>A0A9W9CYB7</accession>
<evidence type="ECO:0000313" key="4">
    <source>
        <dbReference type="Proteomes" id="UP001140453"/>
    </source>
</evidence>
<comment type="caution">
    <text evidence="3">The sequence shown here is derived from an EMBL/GenBank/DDBJ whole genome shotgun (WGS) entry which is preliminary data.</text>
</comment>